<comment type="similarity">
    <text evidence="1">Belongs to the universal stress protein A family.</text>
</comment>
<dbReference type="InterPro" id="IPR006015">
    <property type="entry name" value="Universal_stress_UspA"/>
</dbReference>
<dbReference type="Pfam" id="PF00582">
    <property type="entry name" value="Usp"/>
    <property type="match status" value="2"/>
</dbReference>
<dbReference type="Proteomes" id="UP001056386">
    <property type="component" value="Chromosome 2"/>
</dbReference>
<dbReference type="Proteomes" id="UP000594892">
    <property type="component" value="Chromosome 1"/>
</dbReference>
<dbReference type="PRINTS" id="PR01438">
    <property type="entry name" value="UNVRSLSTRESS"/>
</dbReference>
<reference evidence="3 5" key="1">
    <citation type="submission" date="2020-12" db="EMBL/GenBank/DDBJ databases">
        <title>FDA dAtabase for Regulatory Grade micrObial Sequences (FDA-ARGOS): Supporting development and validation of Infectious Disease Dx tests.</title>
        <authorList>
            <person name="Minogue T."/>
            <person name="Wolcott M."/>
            <person name="Wasieloski L."/>
            <person name="Aguilar W."/>
            <person name="Moore D."/>
            <person name="Jaissle J."/>
            <person name="Tallon L."/>
            <person name="Sadzewicz L."/>
            <person name="Zhao X."/>
            <person name="Boylan J."/>
            <person name="Ott S."/>
            <person name="Bowen H."/>
            <person name="Vavikolanu K."/>
            <person name="Mehta A."/>
            <person name="Aluvathingal J."/>
            <person name="Nadendla S."/>
            <person name="Yan Y."/>
            <person name="Sichtig H."/>
        </authorList>
    </citation>
    <scope>NUCLEOTIDE SEQUENCE [LARGE SCALE GENOMIC DNA]</scope>
    <source>
        <strain evidence="3 5">FDAARGOS_949</strain>
    </source>
</reference>
<dbReference type="PANTHER" id="PTHR46268">
    <property type="entry name" value="STRESS RESPONSE PROTEIN NHAX"/>
    <property type="match status" value="1"/>
</dbReference>
<name>A0AAP9XYV3_BURGL</name>
<keyword evidence="6" id="KW-1185">Reference proteome</keyword>
<dbReference type="GeneID" id="45693951"/>
<dbReference type="EMBL" id="CP065600">
    <property type="protein sequence ID" value="QPQ89250.1"/>
    <property type="molecule type" value="Genomic_DNA"/>
</dbReference>
<dbReference type="InterPro" id="IPR006016">
    <property type="entry name" value="UspA"/>
</dbReference>
<evidence type="ECO:0000259" key="2">
    <source>
        <dbReference type="Pfam" id="PF00582"/>
    </source>
</evidence>
<dbReference type="Gene3D" id="3.40.50.12370">
    <property type="match status" value="1"/>
</dbReference>
<evidence type="ECO:0000313" key="4">
    <source>
        <dbReference type="EMBL" id="USS42622.1"/>
    </source>
</evidence>
<dbReference type="CDD" id="cd00293">
    <property type="entry name" value="USP-like"/>
    <property type="match status" value="1"/>
</dbReference>
<sequence length="279" mass="30607">MKYKTVLVHLDDSAPCEVRLACAVELAQRHDAHLSGLYLPPPGKPLPLFESYEAQEAADAERRLNHRRQHAREVFDNALARAGCRGEWLAPLTRPVDAAVLHARHADLVVLGQHDPNAPETEPARHFCTDLLMRCGRPVLILPHAGRPGPCGENVLVAWDQSREAARAVSDALPLLKRARFVTVETVHRARHVWPAEMPADNVSIAGFLERHGIRAAFATTRADPGWGTGGTLLNRISDLHADLLVMGAYGHARVTELLLGGVTRSLLQTMTVPVLMSH</sequence>
<evidence type="ECO:0000313" key="3">
    <source>
        <dbReference type="EMBL" id="QPQ89250.1"/>
    </source>
</evidence>
<feature type="domain" description="UspA" evidence="2">
    <location>
        <begin position="154"/>
        <end position="277"/>
    </location>
</feature>
<evidence type="ECO:0000313" key="6">
    <source>
        <dbReference type="Proteomes" id="UP001056386"/>
    </source>
</evidence>
<organism evidence="3 5">
    <name type="scientific">Burkholderia glumae</name>
    <name type="common">Pseudomonas glumae</name>
    <dbReference type="NCBI Taxonomy" id="337"/>
    <lineage>
        <taxon>Bacteria</taxon>
        <taxon>Pseudomonadati</taxon>
        <taxon>Pseudomonadota</taxon>
        <taxon>Betaproteobacteria</taxon>
        <taxon>Burkholderiales</taxon>
        <taxon>Burkholderiaceae</taxon>
        <taxon>Burkholderia</taxon>
    </lineage>
</organism>
<dbReference type="SUPFAM" id="SSF52402">
    <property type="entry name" value="Adenine nucleotide alpha hydrolases-like"/>
    <property type="match status" value="2"/>
</dbReference>
<evidence type="ECO:0000313" key="5">
    <source>
        <dbReference type="Proteomes" id="UP000594892"/>
    </source>
</evidence>
<dbReference type="AlphaFoldDB" id="A0AAP9XYV3"/>
<protein>
    <submittedName>
        <fullName evidence="3">Universal stress protein</fullName>
    </submittedName>
</protein>
<feature type="domain" description="UspA" evidence="2">
    <location>
        <begin position="3"/>
        <end position="121"/>
    </location>
</feature>
<dbReference type="EMBL" id="CP099583">
    <property type="protein sequence ID" value="USS42622.1"/>
    <property type="molecule type" value="Genomic_DNA"/>
</dbReference>
<reference evidence="4" key="2">
    <citation type="submission" date="2022-06" db="EMBL/GenBank/DDBJ databases">
        <title>Draft genome sequence of Burkholderia glumae strain GR20004 isolated from rice panicle showing bacterial panicle blight.</title>
        <authorList>
            <person name="Choi S.Y."/>
            <person name="Lee Y.H."/>
        </authorList>
    </citation>
    <scope>NUCLEOTIDE SEQUENCE</scope>
    <source>
        <strain evidence="4">GR20004</strain>
    </source>
</reference>
<dbReference type="PANTHER" id="PTHR46268:SF15">
    <property type="entry name" value="UNIVERSAL STRESS PROTEIN HP_0031"/>
    <property type="match status" value="1"/>
</dbReference>
<gene>
    <name evidence="3" type="ORF">I6H06_06180</name>
    <name evidence="4" type="ORF">NFI99_10550</name>
</gene>
<dbReference type="RefSeq" id="WP_015878025.1">
    <property type="nucleotide sequence ID" value="NZ_CP021075.1"/>
</dbReference>
<evidence type="ECO:0000256" key="1">
    <source>
        <dbReference type="ARBA" id="ARBA00008791"/>
    </source>
</evidence>
<proteinExistence type="inferred from homology"/>
<accession>A0AAP9XYV3</accession>